<sequence length="302" mass="34890">MGEEFQIRTYKEFNDYYAAANTPLRSKHHEFNVLRFCDLGEALVPSMGPFSITYFQVAIGSDLKAAVGVFDIREEIEEYTMVIYLPGQILSWEKTGNWDGYVANFKESFLNLESMPQQMNSFSFLHSVQPLVVPLSKKEYKLLSQFFEVMLLEQEELEEENILVIRNLLQVMIVYINRIVTKVKSDGRFVALQYQRIATKFKGLVLDHFLQDRSVAFYATLLEISPAYLSDAVKKVFQTTPKNIINEITYLHAKTLLSSTDLGIKELAWKLSFDDYSHFVKFFKKMSGLTPAAFRKTLKKEG</sequence>
<comment type="caution">
    <text evidence="5">The sequence shown here is derived from an EMBL/GenBank/DDBJ whole genome shotgun (WGS) entry which is preliminary data.</text>
</comment>
<keyword evidence="1" id="KW-0805">Transcription regulation</keyword>
<evidence type="ECO:0000256" key="2">
    <source>
        <dbReference type="ARBA" id="ARBA00023125"/>
    </source>
</evidence>
<dbReference type="InterPro" id="IPR009057">
    <property type="entry name" value="Homeodomain-like_sf"/>
</dbReference>
<dbReference type="SMART" id="SM00342">
    <property type="entry name" value="HTH_ARAC"/>
    <property type="match status" value="1"/>
</dbReference>
<evidence type="ECO:0000259" key="4">
    <source>
        <dbReference type="PROSITE" id="PS01124"/>
    </source>
</evidence>
<evidence type="ECO:0000256" key="1">
    <source>
        <dbReference type="ARBA" id="ARBA00023015"/>
    </source>
</evidence>
<keyword evidence="6" id="KW-1185">Reference proteome</keyword>
<dbReference type="AlphaFoldDB" id="K1L502"/>
<dbReference type="InterPro" id="IPR018060">
    <property type="entry name" value="HTH_AraC"/>
</dbReference>
<protein>
    <submittedName>
        <fullName evidence="5">DNA-binding transcriptional regulator ChbR</fullName>
    </submittedName>
</protein>
<dbReference type="PANTHER" id="PTHR43280">
    <property type="entry name" value="ARAC-FAMILY TRANSCRIPTIONAL REGULATOR"/>
    <property type="match status" value="1"/>
</dbReference>
<evidence type="ECO:0000256" key="3">
    <source>
        <dbReference type="ARBA" id="ARBA00023163"/>
    </source>
</evidence>
<name>K1L502_CECL9</name>
<keyword evidence="2 5" id="KW-0238">DNA-binding</keyword>
<reference evidence="5 6" key="1">
    <citation type="journal article" date="2012" name="J. Bacteriol.">
        <title>Draft Genome Sequence of Cecembia lonarensis Strain LW9T, Isolated from Lonar Lake, a Haloalkaline Lake in India.</title>
        <authorList>
            <person name="Shivaji S."/>
            <person name="Ara S."/>
            <person name="Singh A."/>
            <person name="Pinnaka A.K."/>
        </authorList>
    </citation>
    <scope>NUCLEOTIDE SEQUENCE [LARGE SCALE GENOMIC DNA]</scope>
    <source>
        <strain evidence="5 6">LW9</strain>
    </source>
</reference>
<keyword evidence="3" id="KW-0804">Transcription</keyword>
<feature type="domain" description="HTH araC/xylS-type" evidence="4">
    <location>
        <begin position="199"/>
        <end position="297"/>
    </location>
</feature>
<dbReference type="GO" id="GO:0043565">
    <property type="term" value="F:sequence-specific DNA binding"/>
    <property type="evidence" value="ECO:0007669"/>
    <property type="project" value="InterPro"/>
</dbReference>
<dbReference type="SUPFAM" id="SSF46689">
    <property type="entry name" value="Homeodomain-like"/>
    <property type="match status" value="1"/>
</dbReference>
<accession>K1L502</accession>
<dbReference type="Gene3D" id="1.10.10.60">
    <property type="entry name" value="Homeodomain-like"/>
    <property type="match status" value="1"/>
</dbReference>
<evidence type="ECO:0000313" key="6">
    <source>
        <dbReference type="Proteomes" id="UP000004478"/>
    </source>
</evidence>
<evidence type="ECO:0000313" key="5">
    <source>
        <dbReference type="EMBL" id="EKB49816.1"/>
    </source>
</evidence>
<dbReference type="RefSeq" id="WP_009184634.1">
    <property type="nucleotide sequence ID" value="NZ_AMGM01000018.1"/>
</dbReference>
<proteinExistence type="predicted"/>
<dbReference type="Proteomes" id="UP000004478">
    <property type="component" value="Unassembled WGS sequence"/>
</dbReference>
<dbReference type="PANTHER" id="PTHR43280:SF32">
    <property type="entry name" value="TRANSCRIPTIONAL REGULATORY PROTEIN"/>
    <property type="match status" value="1"/>
</dbReference>
<gene>
    <name evidence="5" type="ORF">B879_01599</name>
</gene>
<dbReference type="PROSITE" id="PS01124">
    <property type="entry name" value="HTH_ARAC_FAMILY_2"/>
    <property type="match status" value="1"/>
</dbReference>
<dbReference type="GO" id="GO:0003700">
    <property type="term" value="F:DNA-binding transcription factor activity"/>
    <property type="evidence" value="ECO:0007669"/>
    <property type="project" value="InterPro"/>
</dbReference>
<dbReference type="EMBL" id="AMGM01000018">
    <property type="protein sequence ID" value="EKB49816.1"/>
    <property type="molecule type" value="Genomic_DNA"/>
</dbReference>
<organism evidence="5 6">
    <name type="scientific">Cecembia lonarensis (strain CCUG 58316 / KCTC 22772 / LW9)</name>
    <dbReference type="NCBI Taxonomy" id="1225176"/>
    <lineage>
        <taxon>Bacteria</taxon>
        <taxon>Pseudomonadati</taxon>
        <taxon>Bacteroidota</taxon>
        <taxon>Cytophagia</taxon>
        <taxon>Cytophagales</taxon>
        <taxon>Cyclobacteriaceae</taxon>
        <taxon>Cecembia</taxon>
    </lineage>
</organism>
<dbReference type="Pfam" id="PF12833">
    <property type="entry name" value="HTH_18"/>
    <property type="match status" value="1"/>
</dbReference>